<dbReference type="PANTHER" id="PTHR42341:SF1">
    <property type="entry name" value="HYDROPHOBIN"/>
    <property type="match status" value="1"/>
</dbReference>
<name>A0AA35M2W5_9HYPO</name>
<organism evidence="5 6">
    <name type="scientific">Clonostachys chloroleuca</name>
    <dbReference type="NCBI Taxonomy" id="1926264"/>
    <lineage>
        <taxon>Eukaryota</taxon>
        <taxon>Fungi</taxon>
        <taxon>Dikarya</taxon>
        <taxon>Ascomycota</taxon>
        <taxon>Pezizomycotina</taxon>
        <taxon>Sordariomycetes</taxon>
        <taxon>Hypocreomycetidae</taxon>
        <taxon>Hypocreales</taxon>
        <taxon>Bionectriaceae</taxon>
        <taxon>Clonostachys</taxon>
    </lineage>
</organism>
<evidence type="ECO:0000313" key="5">
    <source>
        <dbReference type="EMBL" id="CAI6089150.1"/>
    </source>
</evidence>
<evidence type="ECO:0000256" key="3">
    <source>
        <dbReference type="ARBA" id="ARBA00023157"/>
    </source>
</evidence>
<comment type="subcellular location">
    <subcellularLocation>
        <location evidence="1">Cell envelope</location>
    </subcellularLocation>
</comment>
<dbReference type="InterPro" id="IPR010636">
    <property type="entry name" value="Class_II_hydrophobin"/>
</dbReference>
<evidence type="ECO:0008006" key="7">
    <source>
        <dbReference type="Google" id="ProtNLM"/>
    </source>
</evidence>
<dbReference type="Gene3D" id="3.20.120.10">
    <property type="entry name" value="Hydrophobin"/>
    <property type="match status" value="1"/>
</dbReference>
<keyword evidence="3" id="KW-1015">Disulfide bond</keyword>
<dbReference type="AlphaFoldDB" id="A0AA35M2W5"/>
<dbReference type="SUPFAM" id="SSF101751">
    <property type="entry name" value="Hydrophobin II, HfbII"/>
    <property type="match status" value="1"/>
</dbReference>
<evidence type="ECO:0000256" key="4">
    <source>
        <dbReference type="SAM" id="SignalP"/>
    </source>
</evidence>
<dbReference type="GO" id="GO:0005576">
    <property type="term" value="C:extracellular region"/>
    <property type="evidence" value="ECO:0007669"/>
    <property type="project" value="InterPro"/>
</dbReference>
<dbReference type="Proteomes" id="UP001160390">
    <property type="component" value="Unassembled WGS sequence"/>
</dbReference>
<dbReference type="PANTHER" id="PTHR42341">
    <property type="entry name" value="HYDROPHOBIN"/>
    <property type="match status" value="1"/>
</dbReference>
<accession>A0AA35M2W5</accession>
<dbReference type="EMBL" id="CABFNP030000933">
    <property type="protein sequence ID" value="CAI6089150.1"/>
    <property type="molecule type" value="Genomic_DNA"/>
</dbReference>
<sequence>MKFSIVSAALFFAGAFAMLTAATDNYDACQGSALLGNPQCCSTDLLNLVGLDCRSPVETPTDAANFQAICGKYGQRARCCALGEVASETLIQHITVDILTDIC</sequence>
<keyword evidence="4" id="KW-0732">Signal</keyword>
<keyword evidence="6" id="KW-1185">Reference proteome</keyword>
<feature type="chain" id="PRO_5041376061" description="Hydrophobin" evidence="4">
    <location>
        <begin position="23"/>
        <end position="103"/>
    </location>
</feature>
<evidence type="ECO:0000256" key="2">
    <source>
        <dbReference type="ARBA" id="ARBA00009576"/>
    </source>
</evidence>
<dbReference type="InterPro" id="IPR036686">
    <property type="entry name" value="Class_II_Hydrophobin_sf"/>
</dbReference>
<reference evidence="5" key="1">
    <citation type="submission" date="2023-01" db="EMBL/GenBank/DDBJ databases">
        <authorList>
            <person name="Piombo E."/>
        </authorList>
    </citation>
    <scope>NUCLEOTIDE SEQUENCE</scope>
</reference>
<proteinExistence type="inferred from homology"/>
<evidence type="ECO:0000256" key="1">
    <source>
        <dbReference type="ARBA" id="ARBA00004196"/>
    </source>
</evidence>
<comment type="caution">
    <text evidence="5">The sequence shown here is derived from an EMBL/GenBank/DDBJ whole genome shotgun (WGS) entry which is preliminary data.</text>
</comment>
<evidence type="ECO:0000313" key="6">
    <source>
        <dbReference type="Proteomes" id="UP001160390"/>
    </source>
</evidence>
<dbReference type="CDD" id="cd23508">
    <property type="entry name" value="hydrophobin_II"/>
    <property type="match status" value="1"/>
</dbReference>
<gene>
    <name evidence="5" type="ORF">CCHLO57077_00019850</name>
</gene>
<feature type="signal peptide" evidence="4">
    <location>
        <begin position="1"/>
        <end position="22"/>
    </location>
</feature>
<dbReference type="Pfam" id="PF06766">
    <property type="entry name" value="Hydrophobin_2"/>
    <property type="match status" value="1"/>
</dbReference>
<comment type="similarity">
    <text evidence="2">Belongs to the cerato-ulmin hydrophobin family.</text>
</comment>
<protein>
    <recommendedName>
        <fullName evidence="7">Hydrophobin</fullName>
    </recommendedName>
</protein>